<protein>
    <submittedName>
        <fullName evidence="2">Unannotated protein</fullName>
    </submittedName>
</protein>
<keyword evidence="1" id="KW-0378">Hydrolase</keyword>
<sequence>MALGTLVLLRHAKSSYPDGVIDHERPLNHRGRRDAAQAGVWLKEHAGDLLSAMPDVIVSTAVRAQQTWKIISEIFVVDHVDDERLYDAAVSTIIDVVRDKIEAGVDVLVVSHNPGLEQLAIYLTQGQATANPESALSHMPTSSLVLLRFKDADWSDQSAELIEFVVPRG</sequence>
<proteinExistence type="predicted"/>
<dbReference type="Pfam" id="PF00300">
    <property type="entry name" value="His_Phos_1"/>
    <property type="match status" value="1"/>
</dbReference>
<reference evidence="2" key="1">
    <citation type="submission" date="2020-05" db="EMBL/GenBank/DDBJ databases">
        <authorList>
            <person name="Chiriac C."/>
            <person name="Salcher M."/>
            <person name="Ghai R."/>
            <person name="Kavagutti S V."/>
        </authorList>
    </citation>
    <scope>NUCLEOTIDE SEQUENCE</scope>
</reference>
<dbReference type="PANTHER" id="PTHR20935">
    <property type="entry name" value="PHOSPHOGLYCERATE MUTASE-RELATED"/>
    <property type="match status" value="1"/>
</dbReference>
<organism evidence="2">
    <name type="scientific">freshwater metagenome</name>
    <dbReference type="NCBI Taxonomy" id="449393"/>
    <lineage>
        <taxon>unclassified sequences</taxon>
        <taxon>metagenomes</taxon>
        <taxon>ecological metagenomes</taxon>
    </lineage>
</organism>
<dbReference type="InterPro" id="IPR051021">
    <property type="entry name" value="Mito_Ser/Thr_phosphatase"/>
</dbReference>
<dbReference type="SUPFAM" id="SSF53254">
    <property type="entry name" value="Phosphoglycerate mutase-like"/>
    <property type="match status" value="1"/>
</dbReference>
<dbReference type="CDD" id="cd07067">
    <property type="entry name" value="HP_PGM_like"/>
    <property type="match status" value="1"/>
</dbReference>
<accession>A0A6J7F7L9</accession>
<dbReference type="Gene3D" id="3.40.50.1240">
    <property type="entry name" value="Phosphoglycerate mutase-like"/>
    <property type="match status" value="1"/>
</dbReference>
<dbReference type="EMBL" id="CAFBPZ010000007">
    <property type="protein sequence ID" value="CAB5034657.1"/>
    <property type="molecule type" value="Genomic_DNA"/>
</dbReference>
<dbReference type="SMART" id="SM00855">
    <property type="entry name" value="PGAM"/>
    <property type="match status" value="1"/>
</dbReference>
<dbReference type="PANTHER" id="PTHR20935:SF1">
    <property type="entry name" value="SLL1549 PROTEIN"/>
    <property type="match status" value="1"/>
</dbReference>
<evidence type="ECO:0000256" key="1">
    <source>
        <dbReference type="ARBA" id="ARBA00022801"/>
    </source>
</evidence>
<dbReference type="AlphaFoldDB" id="A0A6J7F7L9"/>
<dbReference type="InterPro" id="IPR013078">
    <property type="entry name" value="His_Pase_superF_clade-1"/>
</dbReference>
<dbReference type="GO" id="GO:0016787">
    <property type="term" value="F:hydrolase activity"/>
    <property type="evidence" value="ECO:0007669"/>
    <property type="project" value="UniProtKB-KW"/>
</dbReference>
<name>A0A6J7F7L9_9ZZZZ</name>
<dbReference type="InterPro" id="IPR029033">
    <property type="entry name" value="His_PPase_superfam"/>
</dbReference>
<evidence type="ECO:0000313" key="3">
    <source>
        <dbReference type="EMBL" id="CAB5034657.1"/>
    </source>
</evidence>
<gene>
    <name evidence="2" type="ORF">UFOPK3495_00184</name>
    <name evidence="3" type="ORF">UFOPK4237_00193</name>
</gene>
<evidence type="ECO:0000313" key="2">
    <source>
        <dbReference type="EMBL" id="CAB4888930.1"/>
    </source>
</evidence>
<dbReference type="EMBL" id="CAFBMC010000005">
    <property type="protein sequence ID" value="CAB4888930.1"/>
    <property type="molecule type" value="Genomic_DNA"/>
</dbReference>